<dbReference type="Proteomes" id="UP001156627">
    <property type="component" value="Unassembled WGS sequence"/>
</dbReference>
<organism evidence="2 3">
    <name type="scientific">Dyella flagellata</name>
    <dbReference type="NCBI Taxonomy" id="1867833"/>
    <lineage>
        <taxon>Bacteria</taxon>
        <taxon>Pseudomonadati</taxon>
        <taxon>Pseudomonadota</taxon>
        <taxon>Gammaproteobacteria</taxon>
        <taxon>Lysobacterales</taxon>
        <taxon>Rhodanobacteraceae</taxon>
        <taxon>Dyella</taxon>
    </lineage>
</organism>
<gene>
    <name evidence="2" type="ORF">GCM10007898_31700</name>
</gene>
<name>A0ABQ5XGG1_9GAMM</name>
<protein>
    <recommendedName>
        <fullName evidence="4">Lipoprotein</fullName>
    </recommendedName>
</protein>
<proteinExistence type="predicted"/>
<feature type="signal peptide" evidence="1">
    <location>
        <begin position="1"/>
        <end position="22"/>
    </location>
</feature>
<feature type="chain" id="PRO_5045205477" description="Lipoprotein" evidence="1">
    <location>
        <begin position="23"/>
        <end position="336"/>
    </location>
</feature>
<evidence type="ECO:0000313" key="3">
    <source>
        <dbReference type="Proteomes" id="UP001156627"/>
    </source>
</evidence>
<reference evidence="3" key="1">
    <citation type="journal article" date="2019" name="Int. J. Syst. Evol. Microbiol.">
        <title>The Global Catalogue of Microorganisms (GCM) 10K type strain sequencing project: providing services to taxonomists for standard genome sequencing and annotation.</title>
        <authorList>
            <consortium name="The Broad Institute Genomics Platform"/>
            <consortium name="The Broad Institute Genome Sequencing Center for Infectious Disease"/>
            <person name="Wu L."/>
            <person name="Ma J."/>
        </authorList>
    </citation>
    <scope>NUCLEOTIDE SEQUENCE [LARGE SCALE GENOMIC DNA]</scope>
    <source>
        <strain evidence="3">NBRC 111981</strain>
    </source>
</reference>
<evidence type="ECO:0000256" key="1">
    <source>
        <dbReference type="SAM" id="SignalP"/>
    </source>
</evidence>
<keyword evidence="3" id="KW-1185">Reference proteome</keyword>
<comment type="caution">
    <text evidence="2">The sequence shown here is derived from an EMBL/GenBank/DDBJ whole genome shotgun (WGS) entry which is preliminary data.</text>
</comment>
<dbReference type="EMBL" id="BSOA01000039">
    <property type="protein sequence ID" value="GLQ89595.1"/>
    <property type="molecule type" value="Genomic_DNA"/>
</dbReference>
<evidence type="ECO:0008006" key="4">
    <source>
        <dbReference type="Google" id="ProtNLM"/>
    </source>
</evidence>
<evidence type="ECO:0000313" key="2">
    <source>
        <dbReference type="EMBL" id="GLQ89595.1"/>
    </source>
</evidence>
<keyword evidence="1" id="KW-0732">Signal</keyword>
<dbReference type="PROSITE" id="PS51257">
    <property type="entry name" value="PROKAR_LIPOPROTEIN"/>
    <property type="match status" value="1"/>
</dbReference>
<sequence length="336" mass="36269">MASNRNMLLLAVVASGALGLSACGGGNNQGEARGDTSLNHDASTPHIATTEDRDRAIAKMRAVGFWDVHGMKVVMNSDTGQKLDYQCTVQFVPTAMSQYDHQGITHVVDLPDIGVKRKDDNTMVFKASSAQAANRVIEAGGRGMTRAMCVPSSEDLLDAQDFTHSLSDFVNLTSINIEQAKAYWYAYSGQTIDYEGIAGNIAGGDVFQHRSAVAAKKPIFDGEVANAKAHPYVFFNIVNGLQHYDLVHKAFPTTLEFGNSSLGQFVFTPNATFDSLPVADEGKAREIESYVTHIQVSTAVYGKIVRAESNGRLVVVPMVVQFKQSDKVIGSITANL</sequence>
<accession>A0ABQ5XGG1</accession>